<evidence type="ECO:0000313" key="3">
    <source>
        <dbReference type="EMBL" id="MBW0498503.1"/>
    </source>
</evidence>
<feature type="coiled-coil region" evidence="1">
    <location>
        <begin position="114"/>
        <end position="192"/>
    </location>
</feature>
<gene>
    <name evidence="3" type="ORF">O181_038218</name>
</gene>
<dbReference type="GO" id="GO:0051256">
    <property type="term" value="P:mitotic spindle midzone assembly"/>
    <property type="evidence" value="ECO:0007669"/>
    <property type="project" value="TreeGrafter"/>
</dbReference>
<name>A0A9Q3HAU1_9BASI</name>
<protein>
    <recommendedName>
        <fullName evidence="5">Protein regulator of cytokinesis 1-like</fullName>
    </recommendedName>
</protein>
<dbReference type="OrthoDB" id="642895at2759"/>
<dbReference type="InterPro" id="IPR007145">
    <property type="entry name" value="MAP65_Ase1_PRC1"/>
</dbReference>
<dbReference type="Pfam" id="PF03999">
    <property type="entry name" value="MAP65_ASE1"/>
    <property type="match status" value="1"/>
</dbReference>
<dbReference type="PANTHER" id="PTHR19321:SF41">
    <property type="entry name" value="FASCETTO-RELATED"/>
    <property type="match status" value="1"/>
</dbReference>
<dbReference type="PANTHER" id="PTHR19321">
    <property type="entry name" value="PROTEIN REGULATOR OF CYTOKINESIS 1 PRC1-RELATED"/>
    <property type="match status" value="1"/>
</dbReference>
<organism evidence="3 4">
    <name type="scientific">Austropuccinia psidii MF-1</name>
    <dbReference type="NCBI Taxonomy" id="1389203"/>
    <lineage>
        <taxon>Eukaryota</taxon>
        <taxon>Fungi</taxon>
        <taxon>Dikarya</taxon>
        <taxon>Basidiomycota</taxon>
        <taxon>Pucciniomycotina</taxon>
        <taxon>Pucciniomycetes</taxon>
        <taxon>Pucciniales</taxon>
        <taxon>Sphaerophragmiaceae</taxon>
        <taxon>Austropuccinia</taxon>
    </lineage>
</organism>
<sequence>MKGFATTWLKDQSCSPRTLTHPTSSSIGSIHIAFLGARRRHFSLYFIFRHLQKSISWRVFSATCQAQTSDPLVHLSRTLAQHQNHLVNLYTSLGHADPKTYAANKISELHIGILDTIENQAREAEKEVAQLTKVANEITEQIKNLRIRLGHLDLEADLSIPNEVLVPKLERLKKLEQGLSEMKCEREIQVERVTKKLESYAPVLGQKYIENLLTRSSQSLRIGQMFGANLSLEFISRLEKECESCQEESDRRRKILSEHLNEIFTLWGHLGISPSTPSSDPSIDHSDIDPIVLTHLGFKDIAVTVNGDIKPIGRCESVPMLPTLENIEKTESRRAWLDTERVKREEQIQNCYDQLCILWTRLGVPEEEQEQFVESWRGLSEECVAGYQAELARMIEAKKEHMVIFIQKERDAIKELWDQMFVSEQDRASVQIMNSEDYSEELLAAHEQTKLQLIEDLEDQKPLLIILNKYFTLLQDAHELALAEKDPNRFAKGKRGDPGRLLREEKIRKRVAKEKPKLENDLKTLIPKWENERGRPFMVNGSRFLEDLVIRLEQEAATKGQAASRSKSVYSSTQTIKRQQTGTPSRTASPVKRTRMTDSSKSRPPVSGLRGSAKPFGAATPRAISKASSSISATRQKIAPQVAVNTHTTRALRSINNAAPPVSLQYQRTGSSMSYYNPITPTPLSRAPPSVASTADLTRMDSQAESVQSYNTRITEPSTRSVSVQSSCPGIPPGWPTCQRNESVEIPQPNFTSSKYTTFVASKALGKGMPAPPLKKAMELRKEPFLPAPLIHAFSIILANCRLIYQVALLKV</sequence>
<evidence type="ECO:0000256" key="2">
    <source>
        <dbReference type="SAM" id="MobiDB-lite"/>
    </source>
</evidence>
<dbReference type="GO" id="GO:0005737">
    <property type="term" value="C:cytoplasm"/>
    <property type="evidence" value="ECO:0007669"/>
    <property type="project" value="TreeGrafter"/>
</dbReference>
<dbReference type="AlphaFoldDB" id="A0A9Q3HAU1"/>
<feature type="compositionally biased region" description="Polar residues" evidence="2">
    <location>
        <begin position="561"/>
        <end position="588"/>
    </location>
</feature>
<dbReference type="Proteomes" id="UP000765509">
    <property type="component" value="Unassembled WGS sequence"/>
</dbReference>
<reference evidence="3" key="1">
    <citation type="submission" date="2021-03" db="EMBL/GenBank/DDBJ databases">
        <title>Draft genome sequence of rust myrtle Austropuccinia psidii MF-1, a brazilian biotype.</title>
        <authorList>
            <person name="Quecine M.C."/>
            <person name="Pachon D.M.R."/>
            <person name="Bonatelli M.L."/>
            <person name="Correr F.H."/>
            <person name="Franceschini L.M."/>
            <person name="Leite T.F."/>
            <person name="Margarido G.R.A."/>
            <person name="Almeida C.A."/>
            <person name="Ferrarezi J.A."/>
            <person name="Labate C.A."/>
        </authorList>
    </citation>
    <scope>NUCLEOTIDE SEQUENCE</scope>
    <source>
        <strain evidence="3">MF-1</strain>
    </source>
</reference>
<feature type="region of interest" description="Disordered" evidence="2">
    <location>
        <begin position="556"/>
        <end position="632"/>
    </location>
</feature>
<evidence type="ECO:0000256" key="1">
    <source>
        <dbReference type="SAM" id="Coils"/>
    </source>
</evidence>
<evidence type="ECO:0000313" key="4">
    <source>
        <dbReference type="Proteomes" id="UP000765509"/>
    </source>
</evidence>
<keyword evidence="1" id="KW-0175">Coiled coil</keyword>
<dbReference type="Gene3D" id="1.20.58.1520">
    <property type="match status" value="1"/>
</dbReference>
<feature type="compositionally biased region" description="Low complexity" evidence="2">
    <location>
        <begin position="623"/>
        <end position="632"/>
    </location>
</feature>
<keyword evidence="4" id="KW-1185">Reference proteome</keyword>
<accession>A0A9Q3HAU1</accession>
<dbReference type="EMBL" id="AVOT02014752">
    <property type="protein sequence ID" value="MBW0498503.1"/>
    <property type="molecule type" value="Genomic_DNA"/>
</dbReference>
<dbReference type="GO" id="GO:0008017">
    <property type="term" value="F:microtubule binding"/>
    <property type="evidence" value="ECO:0007669"/>
    <property type="project" value="InterPro"/>
</dbReference>
<comment type="caution">
    <text evidence="3">The sequence shown here is derived from an EMBL/GenBank/DDBJ whole genome shotgun (WGS) entry which is preliminary data.</text>
</comment>
<proteinExistence type="predicted"/>
<evidence type="ECO:0008006" key="5">
    <source>
        <dbReference type="Google" id="ProtNLM"/>
    </source>
</evidence>
<dbReference type="GO" id="GO:1990023">
    <property type="term" value="C:mitotic spindle midzone"/>
    <property type="evidence" value="ECO:0007669"/>
    <property type="project" value="TreeGrafter"/>
</dbReference>